<gene>
    <name evidence="2" type="ORF">CEXT_321021</name>
</gene>
<protein>
    <submittedName>
        <fullName evidence="2">Uncharacterized protein</fullName>
    </submittedName>
</protein>
<reference evidence="2 3" key="1">
    <citation type="submission" date="2021-06" db="EMBL/GenBank/DDBJ databases">
        <title>Caerostris extrusa draft genome.</title>
        <authorList>
            <person name="Kono N."/>
            <person name="Arakawa K."/>
        </authorList>
    </citation>
    <scope>NUCLEOTIDE SEQUENCE [LARGE SCALE GENOMIC DNA]</scope>
</reference>
<dbReference type="AlphaFoldDB" id="A0AAV4NWA9"/>
<organism evidence="2 3">
    <name type="scientific">Caerostris extrusa</name>
    <name type="common">Bark spider</name>
    <name type="synonym">Caerostris bankana</name>
    <dbReference type="NCBI Taxonomy" id="172846"/>
    <lineage>
        <taxon>Eukaryota</taxon>
        <taxon>Metazoa</taxon>
        <taxon>Ecdysozoa</taxon>
        <taxon>Arthropoda</taxon>
        <taxon>Chelicerata</taxon>
        <taxon>Arachnida</taxon>
        <taxon>Araneae</taxon>
        <taxon>Araneomorphae</taxon>
        <taxon>Entelegynae</taxon>
        <taxon>Araneoidea</taxon>
        <taxon>Araneidae</taxon>
        <taxon>Caerostris</taxon>
    </lineage>
</organism>
<dbReference type="Proteomes" id="UP001054945">
    <property type="component" value="Unassembled WGS sequence"/>
</dbReference>
<name>A0AAV4NWA9_CAEEX</name>
<sequence>MFCIYGLLKYLSTQAVPCSCKTAVTDERMVEELVPVPSSSIFSLKTLLMVDELAASLREESIHHPRASSILRIAPNPLPFFSNRFEDDEFKGLNMLEILIPDRNRITTLGRAVYGETDEPQITQAGEQSPPHTGKKSRS</sequence>
<keyword evidence="3" id="KW-1185">Reference proteome</keyword>
<evidence type="ECO:0000313" key="2">
    <source>
        <dbReference type="EMBL" id="GIX87342.1"/>
    </source>
</evidence>
<proteinExistence type="predicted"/>
<evidence type="ECO:0000256" key="1">
    <source>
        <dbReference type="SAM" id="MobiDB-lite"/>
    </source>
</evidence>
<dbReference type="EMBL" id="BPLR01021227">
    <property type="protein sequence ID" value="GIX87342.1"/>
    <property type="molecule type" value="Genomic_DNA"/>
</dbReference>
<feature type="compositionally biased region" description="Polar residues" evidence="1">
    <location>
        <begin position="120"/>
        <end position="131"/>
    </location>
</feature>
<feature type="region of interest" description="Disordered" evidence="1">
    <location>
        <begin position="116"/>
        <end position="139"/>
    </location>
</feature>
<accession>A0AAV4NWA9</accession>
<evidence type="ECO:0000313" key="3">
    <source>
        <dbReference type="Proteomes" id="UP001054945"/>
    </source>
</evidence>
<comment type="caution">
    <text evidence="2">The sequence shown here is derived from an EMBL/GenBank/DDBJ whole genome shotgun (WGS) entry which is preliminary data.</text>
</comment>